<proteinExistence type="predicted"/>
<dbReference type="EMBL" id="JAAIWN010000002">
    <property type="protein sequence ID" value="NEY80295.1"/>
    <property type="molecule type" value="Genomic_DNA"/>
</dbReference>
<evidence type="ECO:0000313" key="3">
    <source>
        <dbReference type="Proteomes" id="UP000472971"/>
    </source>
</evidence>
<evidence type="ECO:0000313" key="2">
    <source>
        <dbReference type="EMBL" id="NEY80295.1"/>
    </source>
</evidence>
<comment type="caution">
    <text evidence="2">The sequence shown here is derived from an EMBL/GenBank/DDBJ whole genome shotgun (WGS) entry which is preliminary data.</text>
</comment>
<organism evidence="2 3">
    <name type="scientific">Bacillus aquiflavi</name>
    <dbReference type="NCBI Taxonomy" id="2672567"/>
    <lineage>
        <taxon>Bacteria</taxon>
        <taxon>Bacillati</taxon>
        <taxon>Bacillota</taxon>
        <taxon>Bacilli</taxon>
        <taxon>Bacillales</taxon>
        <taxon>Bacillaceae</taxon>
        <taxon>Bacillus</taxon>
    </lineage>
</organism>
<dbReference type="RefSeq" id="WP_163239539.1">
    <property type="nucleotide sequence ID" value="NZ_JAAIWN010000002.1"/>
</dbReference>
<evidence type="ECO:0000313" key="1">
    <source>
        <dbReference type="EMBL" id="MBA4535920.1"/>
    </source>
</evidence>
<dbReference type="EMBL" id="JACEIO010000002">
    <property type="protein sequence ID" value="MBA4535920.1"/>
    <property type="molecule type" value="Genomic_DNA"/>
</dbReference>
<gene>
    <name evidence="2" type="ORF">G4D64_01875</name>
    <name evidence="1" type="ORF">H1Z61_01880</name>
</gene>
<reference evidence="1 4" key="2">
    <citation type="submission" date="2020-07" db="EMBL/GenBank/DDBJ databases">
        <authorList>
            <person name="Feng H."/>
        </authorList>
    </citation>
    <scope>NUCLEOTIDE SEQUENCE [LARGE SCALE GENOMIC DNA]</scope>
    <source>
        <strain evidence="1">S-12</strain>
        <strain evidence="4">s-12</strain>
    </source>
</reference>
<keyword evidence="3" id="KW-1185">Reference proteome</keyword>
<dbReference type="Proteomes" id="UP000570010">
    <property type="component" value="Unassembled WGS sequence"/>
</dbReference>
<reference evidence="2 3" key="1">
    <citation type="submission" date="2020-02" db="EMBL/GenBank/DDBJ databases">
        <title>Bacillus aquiflavi sp. nov., isolated from yellow water of strong flavor Chinese baijiu in Yibin region of China.</title>
        <authorList>
            <person name="Xie J."/>
        </authorList>
    </citation>
    <scope>NUCLEOTIDE SEQUENCE [LARGE SCALE GENOMIC DNA]</scope>
    <source>
        <strain evidence="2 3">3H-10</strain>
    </source>
</reference>
<accession>A0A6B3VVH8</accession>
<dbReference type="AlphaFoldDB" id="A0A6B3VVH8"/>
<evidence type="ECO:0000313" key="4">
    <source>
        <dbReference type="Proteomes" id="UP000570010"/>
    </source>
</evidence>
<name>A0A6B3VVH8_9BACI</name>
<dbReference type="Proteomes" id="UP000472971">
    <property type="component" value="Unassembled WGS sequence"/>
</dbReference>
<sequence>MRNIIESWAFLESILPGEVPSFNDKIKGYNFEDRQDRKRVNPLAVSHNLWETVRPANQEKYTLTFSYYLDCYEQDHLVQLFRTFFNSDEEIVNRNSKLCYSFAFKVNELGEYVEDSIFIPHVQLIIHDIQTKQLIRKPEFKQRI</sequence>
<protein>
    <submittedName>
        <fullName evidence="2">Uncharacterized protein</fullName>
    </submittedName>
</protein>